<accession>H6N5G3</accession>
<dbReference type="EMBL" id="CP003199">
    <property type="protein sequence ID" value="AEW44923.1"/>
    <property type="molecule type" value="Genomic_DNA"/>
</dbReference>
<reference evidence="1 2" key="1">
    <citation type="journal article" date="2012" name="J. Bacteriol.">
        <title>Complete genome sequence of Mycoplasma haemocanis strain Illinois.</title>
        <authorList>
            <person name="do Nascimento N.C."/>
            <person name="Guimaraes A.M."/>
            <person name="Santos A.P."/>
            <person name="Sanmiguel P.J."/>
            <person name="Messick J.B."/>
        </authorList>
    </citation>
    <scope>NUCLEOTIDE SEQUENCE [LARGE SCALE GENOMIC DNA]</scope>
    <source>
        <strain evidence="1 2">Illinois</strain>
    </source>
</reference>
<sequence length="207" mass="24770">MNVMASEINKLIIQFQQNKDVKVLNTLLEIYYVNACKWANQYIRKCVYSNLIKFETEEIDSYVYIAFLKAVETYKISGEKRSMSFKNYFYQLIKYQTYSEIKSYFNWQIIPKYAEMCKQYEKDSARERDAWEEKTKSMDIVSLCEEIFKFLLSKNETYAKVFKYKVSGYKNSVICEKLGLSPNALKAMFQYIKKLILKKFGRIDILF</sequence>
<name>H6N5G3_MYCHN</name>
<dbReference type="KEGG" id="mhe:MHC_00285"/>
<dbReference type="AlphaFoldDB" id="H6N5G3"/>
<dbReference type="GO" id="GO:0003700">
    <property type="term" value="F:DNA-binding transcription factor activity"/>
    <property type="evidence" value="ECO:0007669"/>
    <property type="project" value="InterPro"/>
</dbReference>
<evidence type="ECO:0000313" key="2">
    <source>
        <dbReference type="Proteomes" id="UP000009135"/>
    </source>
</evidence>
<dbReference type="SUPFAM" id="SSF88946">
    <property type="entry name" value="Sigma2 domain of RNA polymerase sigma factors"/>
    <property type="match status" value="1"/>
</dbReference>
<dbReference type="GO" id="GO:0006352">
    <property type="term" value="P:DNA-templated transcription initiation"/>
    <property type="evidence" value="ECO:0007669"/>
    <property type="project" value="InterPro"/>
</dbReference>
<gene>
    <name evidence="1" type="ordered locus">MHC_00285</name>
</gene>
<dbReference type="InterPro" id="IPR013325">
    <property type="entry name" value="RNA_pol_sigma_r2"/>
</dbReference>
<dbReference type="HOGENOM" id="CLU_1318978_0_0_14"/>
<protein>
    <submittedName>
        <fullName evidence="1">RNA polymerasefactor sigma-70, ECF subfamily</fullName>
    </submittedName>
</protein>
<organism evidence="1 2">
    <name type="scientific">Mycoplasma haemocanis (strain Illinois)</name>
    <dbReference type="NCBI Taxonomy" id="1111676"/>
    <lineage>
        <taxon>Bacteria</taxon>
        <taxon>Bacillati</taxon>
        <taxon>Mycoplasmatota</taxon>
        <taxon>Mollicutes</taxon>
        <taxon>Mycoplasmataceae</taxon>
        <taxon>Mycoplasma</taxon>
    </lineage>
</organism>
<dbReference type="Proteomes" id="UP000009135">
    <property type="component" value="Chromosome"/>
</dbReference>
<dbReference type="OrthoDB" id="396243at2"/>
<dbReference type="STRING" id="1111676.MHC_00285"/>
<keyword evidence="2" id="KW-1185">Reference proteome</keyword>
<proteinExistence type="predicted"/>
<evidence type="ECO:0000313" key="1">
    <source>
        <dbReference type="EMBL" id="AEW44923.1"/>
    </source>
</evidence>